<dbReference type="EnsemblMetazoa" id="XM_031921122">
    <property type="protein sequence ID" value="XP_031776982"/>
    <property type="gene ID" value="LOC103317263"/>
</dbReference>
<proteinExistence type="predicted"/>
<keyword evidence="3" id="KW-1185">Reference proteome</keyword>
<evidence type="ECO:0000259" key="1">
    <source>
        <dbReference type="PROSITE" id="PS51352"/>
    </source>
</evidence>
<dbReference type="Proteomes" id="UP000002358">
    <property type="component" value="Chromosome 1"/>
</dbReference>
<dbReference type="EnsemblMetazoa" id="XM_031921121">
    <property type="protein sequence ID" value="XP_031776981"/>
    <property type="gene ID" value="LOC103317263"/>
</dbReference>
<dbReference type="GO" id="GO:0031397">
    <property type="term" value="P:negative regulation of protein ubiquitination"/>
    <property type="evidence" value="ECO:0007669"/>
    <property type="project" value="TreeGrafter"/>
</dbReference>
<protein>
    <recommendedName>
        <fullName evidence="1">Thioredoxin domain-containing protein</fullName>
    </recommendedName>
</protein>
<dbReference type="SUPFAM" id="SSF52833">
    <property type="entry name" value="Thioredoxin-like"/>
    <property type="match status" value="1"/>
</dbReference>
<dbReference type="PANTHER" id="PTHR46472:SF1">
    <property type="entry name" value="NUCLEOREDOXIN"/>
    <property type="match status" value="1"/>
</dbReference>
<dbReference type="InParanoid" id="A0A7M7PZ98"/>
<accession>A0A7M7PZ98</accession>
<dbReference type="RefSeq" id="XP_031776978.1">
    <property type="nucleotide sequence ID" value="XM_031921118.2"/>
</dbReference>
<dbReference type="PROSITE" id="PS51352">
    <property type="entry name" value="THIOREDOXIN_2"/>
    <property type="match status" value="1"/>
</dbReference>
<dbReference type="OrthoDB" id="189920at2759"/>
<dbReference type="GO" id="GO:0030178">
    <property type="term" value="P:negative regulation of Wnt signaling pathway"/>
    <property type="evidence" value="ECO:0007669"/>
    <property type="project" value="TreeGrafter"/>
</dbReference>
<dbReference type="AlphaFoldDB" id="A0A7M7PZ98"/>
<dbReference type="EnsemblMetazoa" id="XM_031921120">
    <property type="protein sequence ID" value="XP_031776980"/>
    <property type="gene ID" value="LOC103317263"/>
</dbReference>
<dbReference type="EnsemblMetazoa" id="XM_031921118">
    <property type="protein sequence ID" value="XP_031776978"/>
    <property type="gene ID" value="LOC103317263"/>
</dbReference>
<sequence>MEILRGNFLINTKEEAVIANEIFRDSEYVGLYFSASWCPPCQMFLPRLKAMHEEAQSRQVKLEIIFVPSDSDNQRMTRFFLEHHGPWYALPVGPLAVELRRKMQIFSIPSLVVLSNKGKLVTRSGREDLEGCEDPLETWFSSSDKRKNES</sequence>
<name>A0A7M7PZ98_NASVI</name>
<dbReference type="InterPro" id="IPR013766">
    <property type="entry name" value="Thioredoxin_domain"/>
</dbReference>
<dbReference type="SMR" id="A0A7M7PZ98"/>
<dbReference type="PANTHER" id="PTHR46472">
    <property type="entry name" value="NUCLEOREDOXIN"/>
    <property type="match status" value="1"/>
</dbReference>
<dbReference type="RefSeq" id="XP_031776981.1">
    <property type="nucleotide sequence ID" value="XM_031921121.2"/>
</dbReference>
<feature type="domain" description="Thioredoxin" evidence="1">
    <location>
        <begin position="1"/>
        <end position="148"/>
    </location>
</feature>
<dbReference type="GeneID" id="103317263"/>
<dbReference type="InterPro" id="IPR012336">
    <property type="entry name" value="Thioredoxin-like_fold"/>
</dbReference>
<evidence type="ECO:0000313" key="2">
    <source>
        <dbReference type="EnsemblMetazoa" id="XP_031776980"/>
    </source>
</evidence>
<dbReference type="GO" id="GO:0005634">
    <property type="term" value="C:nucleus"/>
    <property type="evidence" value="ECO:0007669"/>
    <property type="project" value="TreeGrafter"/>
</dbReference>
<dbReference type="RefSeq" id="XP_031776980.1">
    <property type="nucleotide sequence ID" value="XM_031921120.2"/>
</dbReference>
<dbReference type="RefSeq" id="XP_031776979.1">
    <property type="nucleotide sequence ID" value="XM_031921119.2"/>
</dbReference>
<dbReference type="KEGG" id="nvi:103317263"/>
<dbReference type="EnsemblMetazoa" id="XM_031921119">
    <property type="protein sequence ID" value="XP_031776979"/>
    <property type="gene ID" value="LOC103317263"/>
</dbReference>
<reference evidence="2" key="1">
    <citation type="submission" date="2021-01" db="UniProtKB">
        <authorList>
            <consortium name="EnsemblMetazoa"/>
        </authorList>
    </citation>
    <scope>IDENTIFICATION</scope>
</reference>
<dbReference type="Gene3D" id="3.40.30.10">
    <property type="entry name" value="Glutaredoxin"/>
    <property type="match status" value="1"/>
</dbReference>
<evidence type="ECO:0000313" key="3">
    <source>
        <dbReference type="Proteomes" id="UP000002358"/>
    </source>
</evidence>
<organism evidence="2 3">
    <name type="scientific">Nasonia vitripennis</name>
    <name type="common">Parasitic wasp</name>
    <dbReference type="NCBI Taxonomy" id="7425"/>
    <lineage>
        <taxon>Eukaryota</taxon>
        <taxon>Metazoa</taxon>
        <taxon>Ecdysozoa</taxon>
        <taxon>Arthropoda</taxon>
        <taxon>Hexapoda</taxon>
        <taxon>Insecta</taxon>
        <taxon>Pterygota</taxon>
        <taxon>Neoptera</taxon>
        <taxon>Endopterygota</taxon>
        <taxon>Hymenoptera</taxon>
        <taxon>Apocrita</taxon>
        <taxon>Proctotrupomorpha</taxon>
        <taxon>Chalcidoidea</taxon>
        <taxon>Pteromalidae</taxon>
        <taxon>Pteromalinae</taxon>
        <taxon>Nasonia</taxon>
    </lineage>
</organism>
<dbReference type="RefSeq" id="XP_031776982.1">
    <property type="nucleotide sequence ID" value="XM_031921122.2"/>
</dbReference>
<dbReference type="InterPro" id="IPR036249">
    <property type="entry name" value="Thioredoxin-like_sf"/>
</dbReference>
<dbReference type="Pfam" id="PF13905">
    <property type="entry name" value="Thioredoxin_8"/>
    <property type="match status" value="1"/>
</dbReference>
<dbReference type="GO" id="GO:0004791">
    <property type="term" value="F:thioredoxin-disulfide reductase (NADPH) activity"/>
    <property type="evidence" value="ECO:0007669"/>
    <property type="project" value="TreeGrafter"/>
</dbReference>